<dbReference type="PANTHER" id="PTHR11474:SF126">
    <property type="entry name" value="TYROSINASE-LIKE PROTEIN TYR-1-RELATED"/>
    <property type="match status" value="1"/>
</dbReference>
<keyword evidence="3" id="KW-0732">Signal</keyword>
<feature type="chain" id="PRO_5046185088" description="Tyrosinase copper-binding domain-containing protein" evidence="3">
    <location>
        <begin position="27"/>
        <end position="377"/>
    </location>
</feature>
<keyword evidence="2" id="KW-0186">Copper</keyword>
<sequence length="377" mass="42412">MASFASFAALICNVVVRLLLVSFIAAPDRVNVVALSLSRISDPQSHVIRANFSCEQPLMRTEWRRLSDDQKDSYIAAVQCMLQKPSVETPAVPAAINRYEDFVATHVVDIWNAHFVGAFYPWHRWLLSNFEQELQACGFGGGLPYWDWTLDTASEDVFLSSPIFDTVRGFGGNGQYVPENLLTPAPTMFLSRPKLAANRTGGGCLVDGPFAGLSTQLGPRDNIQQLGRHCVTRDLGYSYMRNTTDTDQVLGAMDFPNFGIYGNKTEYSYHSGGHWAIGGEYATMSDMWISLAMDPIFFLHHSNLDRAWWSWQTRDLDARIRDISGPLFPQDYHNKEGGNYTLDSVIHIGITKPKEVMISEVMHVQRGPLCYTFDQLY</sequence>
<dbReference type="InterPro" id="IPR002227">
    <property type="entry name" value="Tyrosinase_Cu-bd"/>
</dbReference>
<name>A0ABR2UW80_9PEZI</name>
<dbReference type="SUPFAM" id="SSF48056">
    <property type="entry name" value="Di-copper centre-containing domain"/>
    <property type="match status" value="1"/>
</dbReference>
<dbReference type="Proteomes" id="UP001408356">
    <property type="component" value="Unassembled WGS sequence"/>
</dbReference>
<organism evidence="5 6">
    <name type="scientific">Seiridium unicorne</name>
    <dbReference type="NCBI Taxonomy" id="138068"/>
    <lineage>
        <taxon>Eukaryota</taxon>
        <taxon>Fungi</taxon>
        <taxon>Dikarya</taxon>
        <taxon>Ascomycota</taxon>
        <taxon>Pezizomycotina</taxon>
        <taxon>Sordariomycetes</taxon>
        <taxon>Xylariomycetidae</taxon>
        <taxon>Amphisphaeriales</taxon>
        <taxon>Sporocadaceae</taxon>
        <taxon>Seiridium</taxon>
    </lineage>
</organism>
<protein>
    <recommendedName>
        <fullName evidence="4">Tyrosinase copper-binding domain-containing protein</fullName>
    </recommendedName>
</protein>
<dbReference type="InterPro" id="IPR050316">
    <property type="entry name" value="Tyrosinase/Hemocyanin"/>
</dbReference>
<feature type="signal peptide" evidence="3">
    <location>
        <begin position="1"/>
        <end position="26"/>
    </location>
</feature>
<dbReference type="PROSITE" id="PS00498">
    <property type="entry name" value="TYROSINASE_2"/>
    <property type="match status" value="1"/>
</dbReference>
<dbReference type="Gene3D" id="1.10.1280.10">
    <property type="entry name" value="Di-copper center containing domain from catechol oxidase"/>
    <property type="match status" value="1"/>
</dbReference>
<dbReference type="InterPro" id="IPR008922">
    <property type="entry name" value="Di-copper_centre_dom_sf"/>
</dbReference>
<dbReference type="PRINTS" id="PR00092">
    <property type="entry name" value="TYROSINASE"/>
</dbReference>
<evidence type="ECO:0000313" key="6">
    <source>
        <dbReference type="Proteomes" id="UP001408356"/>
    </source>
</evidence>
<proteinExistence type="predicted"/>
<reference evidence="5 6" key="1">
    <citation type="journal article" date="2024" name="J. Plant Pathol.">
        <title>Sequence and assembly of the genome of Seiridium unicorne, isolate CBS 538.82, causal agent of cypress canker disease.</title>
        <authorList>
            <person name="Scali E."/>
            <person name="Rocca G.D."/>
            <person name="Danti R."/>
            <person name="Garbelotto M."/>
            <person name="Barberini S."/>
            <person name="Baroncelli R."/>
            <person name="Emiliani G."/>
        </authorList>
    </citation>
    <scope>NUCLEOTIDE SEQUENCE [LARGE SCALE GENOMIC DNA]</scope>
    <source>
        <strain evidence="5 6">BM-138-508</strain>
    </source>
</reference>
<gene>
    <name evidence="5" type="ORF">SUNI508_07596</name>
</gene>
<feature type="domain" description="Tyrosinase copper-binding" evidence="4">
    <location>
        <begin position="294"/>
        <end position="305"/>
    </location>
</feature>
<dbReference type="Pfam" id="PF00264">
    <property type="entry name" value="Tyrosinase"/>
    <property type="match status" value="1"/>
</dbReference>
<dbReference type="EMBL" id="JARVKF010000342">
    <property type="protein sequence ID" value="KAK9418824.1"/>
    <property type="molecule type" value="Genomic_DNA"/>
</dbReference>
<evidence type="ECO:0000259" key="4">
    <source>
        <dbReference type="PROSITE" id="PS00498"/>
    </source>
</evidence>
<comment type="caution">
    <text evidence="5">The sequence shown here is derived from an EMBL/GenBank/DDBJ whole genome shotgun (WGS) entry which is preliminary data.</text>
</comment>
<keyword evidence="1" id="KW-0479">Metal-binding</keyword>
<evidence type="ECO:0000256" key="1">
    <source>
        <dbReference type="ARBA" id="ARBA00022723"/>
    </source>
</evidence>
<evidence type="ECO:0000256" key="2">
    <source>
        <dbReference type="ARBA" id="ARBA00023008"/>
    </source>
</evidence>
<evidence type="ECO:0000313" key="5">
    <source>
        <dbReference type="EMBL" id="KAK9418824.1"/>
    </source>
</evidence>
<dbReference type="PANTHER" id="PTHR11474">
    <property type="entry name" value="TYROSINASE FAMILY MEMBER"/>
    <property type="match status" value="1"/>
</dbReference>
<accession>A0ABR2UW80</accession>
<evidence type="ECO:0000256" key="3">
    <source>
        <dbReference type="SAM" id="SignalP"/>
    </source>
</evidence>
<keyword evidence="6" id="KW-1185">Reference proteome</keyword>